<evidence type="ECO:0000313" key="2">
    <source>
        <dbReference type="Proteomes" id="UP000248724"/>
    </source>
</evidence>
<comment type="caution">
    <text evidence="1">The sequence shown here is derived from an EMBL/GenBank/DDBJ whole genome shotgun (WGS) entry which is preliminary data.</text>
</comment>
<dbReference type="Gene3D" id="3.30.70.1060">
    <property type="entry name" value="Dimeric alpha+beta barrel"/>
    <property type="match status" value="1"/>
</dbReference>
<organism evidence="1 2">
    <name type="scientific">Candidatus Aeolococcus gillhamiae</name>
    <dbReference type="NCBI Taxonomy" id="3127015"/>
    <lineage>
        <taxon>Bacteria</taxon>
        <taxon>Bacillati</taxon>
        <taxon>Candidatus Dormiibacterota</taxon>
        <taxon>Candidatus Dormibacteria</taxon>
        <taxon>Candidatus Aeolococcales</taxon>
        <taxon>Candidatus Aeolococcaceae</taxon>
        <taxon>Candidatus Aeolococcus</taxon>
    </lineage>
</organism>
<accession>A0A2W5YXE0</accession>
<reference evidence="1 2" key="1">
    <citation type="journal article" date="2017" name="Nature">
        <title>Atmospheric trace gases support primary production in Antarctic desert surface soil.</title>
        <authorList>
            <person name="Ji M."/>
            <person name="Greening C."/>
            <person name="Vanwonterghem I."/>
            <person name="Carere C.R."/>
            <person name="Bay S.K."/>
            <person name="Steen J.A."/>
            <person name="Montgomery K."/>
            <person name="Lines T."/>
            <person name="Beardall J."/>
            <person name="van Dorst J."/>
            <person name="Snape I."/>
            <person name="Stott M.B."/>
            <person name="Hugenholtz P."/>
            <person name="Ferrari B.C."/>
        </authorList>
    </citation>
    <scope>NUCLEOTIDE SEQUENCE [LARGE SCALE GENOMIC DNA]</scope>
    <source>
        <strain evidence="1">RRmetagenome_bin12</strain>
    </source>
</reference>
<dbReference type="EMBL" id="QHBU01000299">
    <property type="protein sequence ID" value="PZR77470.1"/>
    <property type="molecule type" value="Genomic_DNA"/>
</dbReference>
<protein>
    <recommendedName>
        <fullName evidence="3">YCII-related domain-containing protein</fullName>
    </recommendedName>
</protein>
<feature type="non-terminal residue" evidence="1">
    <location>
        <position position="61"/>
    </location>
</feature>
<dbReference type="InterPro" id="IPR011008">
    <property type="entry name" value="Dimeric_a/b-barrel"/>
</dbReference>
<dbReference type="AlphaFoldDB" id="A0A2W5YXE0"/>
<dbReference type="Proteomes" id="UP000248724">
    <property type="component" value="Unassembled WGS sequence"/>
</dbReference>
<sequence length="61" mass="6912">MKYMLLIRSPADTPVRREDMLPRHEKFIEATGRRGKLVDGAELADVTTATTLRRQGNDTIV</sequence>
<proteinExistence type="predicted"/>
<dbReference type="SUPFAM" id="SSF54909">
    <property type="entry name" value="Dimeric alpha+beta barrel"/>
    <property type="match status" value="1"/>
</dbReference>
<evidence type="ECO:0008006" key="3">
    <source>
        <dbReference type="Google" id="ProtNLM"/>
    </source>
</evidence>
<gene>
    <name evidence="1" type="ORF">DLM65_15535</name>
</gene>
<evidence type="ECO:0000313" key="1">
    <source>
        <dbReference type="EMBL" id="PZR77470.1"/>
    </source>
</evidence>
<name>A0A2W5YXE0_9BACT</name>